<evidence type="ECO:0000256" key="2">
    <source>
        <dbReference type="ARBA" id="ARBA00022475"/>
    </source>
</evidence>
<dbReference type="Proteomes" id="UP000198635">
    <property type="component" value="Unassembled WGS sequence"/>
</dbReference>
<protein>
    <recommendedName>
        <fullName evidence="6">TVP38/TMEM64 family membrane protein</fullName>
    </recommendedName>
</protein>
<name>A0A1I3XTL1_9BACT</name>
<keyword evidence="3 6" id="KW-0812">Transmembrane</keyword>
<dbReference type="OrthoDB" id="9779114at2"/>
<proteinExistence type="inferred from homology"/>
<sequence length="237" mass="25131">MRRVASFRQGRVLKILAMLLAAGLLLAAARYFDVQTLFRQALQWIADLGPTGPILFVALYIIACVLLLPGSILTLGAGVVFGLGKGFIAVSVGATLGATCAFLVGRYLARDWVAAKIAGNEKFRAVDDAVAREGWKIVFLTRLSPVFPFNILNYAFGLTKVGLKDFFLASWIGMIPGTIMYVYIGSLAGDLAGLGAGGRERTAGEWALYGVGFLATVAVTVVVTRLARKALAGKIAA</sequence>
<feature type="transmembrane region" description="Helical" evidence="6">
    <location>
        <begin position="52"/>
        <end position="75"/>
    </location>
</feature>
<dbReference type="GO" id="GO:0005886">
    <property type="term" value="C:plasma membrane"/>
    <property type="evidence" value="ECO:0007669"/>
    <property type="project" value="UniProtKB-SubCell"/>
</dbReference>
<evidence type="ECO:0000313" key="8">
    <source>
        <dbReference type="EMBL" id="SFK22639.1"/>
    </source>
</evidence>
<feature type="transmembrane region" description="Helical" evidence="6">
    <location>
        <begin position="87"/>
        <end position="109"/>
    </location>
</feature>
<accession>A0A1I3XTL1</accession>
<evidence type="ECO:0000256" key="1">
    <source>
        <dbReference type="ARBA" id="ARBA00004651"/>
    </source>
</evidence>
<evidence type="ECO:0000256" key="5">
    <source>
        <dbReference type="ARBA" id="ARBA00023136"/>
    </source>
</evidence>
<feature type="transmembrane region" description="Helical" evidence="6">
    <location>
        <begin position="168"/>
        <end position="186"/>
    </location>
</feature>
<evidence type="ECO:0000313" key="9">
    <source>
        <dbReference type="Proteomes" id="UP000198635"/>
    </source>
</evidence>
<dbReference type="InterPro" id="IPR015414">
    <property type="entry name" value="TMEM64"/>
</dbReference>
<organism evidence="8 9">
    <name type="scientific">Desulfomicrobium apsheronum</name>
    <dbReference type="NCBI Taxonomy" id="52560"/>
    <lineage>
        <taxon>Bacteria</taxon>
        <taxon>Pseudomonadati</taxon>
        <taxon>Thermodesulfobacteriota</taxon>
        <taxon>Desulfovibrionia</taxon>
        <taxon>Desulfovibrionales</taxon>
        <taxon>Desulfomicrobiaceae</taxon>
        <taxon>Desulfomicrobium</taxon>
    </lineage>
</organism>
<dbReference type="STRING" id="52560.SAMN04488082_11769"/>
<keyword evidence="4 6" id="KW-1133">Transmembrane helix</keyword>
<feature type="domain" description="VTT" evidence="7">
    <location>
        <begin position="68"/>
        <end position="186"/>
    </location>
</feature>
<keyword evidence="9" id="KW-1185">Reference proteome</keyword>
<evidence type="ECO:0000259" key="7">
    <source>
        <dbReference type="Pfam" id="PF09335"/>
    </source>
</evidence>
<dbReference type="Pfam" id="PF09335">
    <property type="entry name" value="VTT_dom"/>
    <property type="match status" value="1"/>
</dbReference>
<keyword evidence="2 6" id="KW-1003">Cell membrane</keyword>
<keyword evidence="5 6" id="KW-0472">Membrane</keyword>
<comment type="subcellular location">
    <subcellularLocation>
        <location evidence="1 6">Cell membrane</location>
        <topology evidence="1 6">Multi-pass membrane protein</topology>
    </subcellularLocation>
</comment>
<reference evidence="9" key="1">
    <citation type="submission" date="2016-10" db="EMBL/GenBank/DDBJ databases">
        <authorList>
            <person name="Varghese N."/>
            <person name="Submissions S."/>
        </authorList>
    </citation>
    <scope>NUCLEOTIDE SEQUENCE [LARGE SCALE GENOMIC DNA]</scope>
    <source>
        <strain evidence="9">DSM 5918</strain>
    </source>
</reference>
<comment type="similarity">
    <text evidence="6">Belongs to the TVP38/TMEM64 family.</text>
</comment>
<feature type="transmembrane region" description="Helical" evidence="6">
    <location>
        <begin position="12"/>
        <end position="32"/>
    </location>
</feature>
<feature type="transmembrane region" description="Helical" evidence="6">
    <location>
        <begin position="137"/>
        <end position="156"/>
    </location>
</feature>
<dbReference type="PANTHER" id="PTHR12677:SF59">
    <property type="entry name" value="GOLGI APPARATUS MEMBRANE PROTEIN TVP38-RELATED"/>
    <property type="match status" value="1"/>
</dbReference>
<evidence type="ECO:0000256" key="6">
    <source>
        <dbReference type="RuleBase" id="RU366058"/>
    </source>
</evidence>
<dbReference type="InterPro" id="IPR032816">
    <property type="entry name" value="VTT_dom"/>
</dbReference>
<evidence type="ECO:0000256" key="3">
    <source>
        <dbReference type="ARBA" id="ARBA00022692"/>
    </source>
</evidence>
<dbReference type="RefSeq" id="WP_092377415.1">
    <property type="nucleotide sequence ID" value="NZ_FORX01000017.1"/>
</dbReference>
<gene>
    <name evidence="8" type="ORF">SAMN04488082_11769</name>
</gene>
<dbReference type="EMBL" id="FORX01000017">
    <property type="protein sequence ID" value="SFK22639.1"/>
    <property type="molecule type" value="Genomic_DNA"/>
</dbReference>
<feature type="transmembrane region" description="Helical" evidence="6">
    <location>
        <begin position="206"/>
        <end position="227"/>
    </location>
</feature>
<evidence type="ECO:0000256" key="4">
    <source>
        <dbReference type="ARBA" id="ARBA00022989"/>
    </source>
</evidence>
<dbReference type="PANTHER" id="PTHR12677">
    <property type="entry name" value="GOLGI APPARATUS MEMBRANE PROTEIN TVP38-RELATED"/>
    <property type="match status" value="1"/>
</dbReference>
<dbReference type="AlphaFoldDB" id="A0A1I3XTL1"/>